<proteinExistence type="predicted"/>
<sequence>MNKLSLTLPGFDPSGFQRIDNPPDLKFSGSRANLGAVLTDLFSIVITLAFFLAFFWLVWGAFQYITAGGNKEGLAKARARITWAIIGLILITAAFLVAQFAQQIILPRGGTPLL</sequence>
<organism evidence="2 3">
    <name type="scientific">Candidatus Daviesbacteria bacterium RIFCSPHIGHO2_12_FULL_37_11</name>
    <dbReference type="NCBI Taxonomy" id="1797777"/>
    <lineage>
        <taxon>Bacteria</taxon>
        <taxon>Candidatus Daviesiibacteriota</taxon>
    </lineage>
</organism>
<feature type="transmembrane region" description="Helical" evidence="1">
    <location>
        <begin position="41"/>
        <end position="62"/>
    </location>
</feature>
<keyword evidence="1" id="KW-0472">Membrane</keyword>
<evidence type="ECO:0000256" key="1">
    <source>
        <dbReference type="SAM" id="Phobius"/>
    </source>
</evidence>
<evidence type="ECO:0000313" key="2">
    <source>
        <dbReference type="EMBL" id="OGE38449.1"/>
    </source>
</evidence>
<dbReference type="Pfam" id="PF18895">
    <property type="entry name" value="T4SS_pilin"/>
    <property type="match status" value="1"/>
</dbReference>
<dbReference type="EMBL" id="MFDE01000020">
    <property type="protein sequence ID" value="OGE38449.1"/>
    <property type="molecule type" value="Genomic_DNA"/>
</dbReference>
<protein>
    <submittedName>
        <fullName evidence="2">Uncharacterized protein</fullName>
    </submittedName>
</protein>
<evidence type="ECO:0000313" key="3">
    <source>
        <dbReference type="Proteomes" id="UP000176527"/>
    </source>
</evidence>
<keyword evidence="1" id="KW-0812">Transmembrane</keyword>
<name>A0A1F5KC36_9BACT</name>
<dbReference type="Proteomes" id="UP000176527">
    <property type="component" value="Unassembled WGS sequence"/>
</dbReference>
<feature type="transmembrane region" description="Helical" evidence="1">
    <location>
        <begin position="83"/>
        <end position="105"/>
    </location>
</feature>
<gene>
    <name evidence="2" type="ORF">A3F00_00485</name>
</gene>
<reference evidence="2 3" key="1">
    <citation type="journal article" date="2016" name="Nat. Commun.">
        <title>Thousands of microbial genomes shed light on interconnected biogeochemical processes in an aquifer system.</title>
        <authorList>
            <person name="Anantharaman K."/>
            <person name="Brown C.T."/>
            <person name="Hug L.A."/>
            <person name="Sharon I."/>
            <person name="Castelle C.J."/>
            <person name="Probst A.J."/>
            <person name="Thomas B.C."/>
            <person name="Singh A."/>
            <person name="Wilkins M.J."/>
            <person name="Karaoz U."/>
            <person name="Brodie E.L."/>
            <person name="Williams K.H."/>
            <person name="Hubbard S.S."/>
            <person name="Banfield J.F."/>
        </authorList>
    </citation>
    <scope>NUCLEOTIDE SEQUENCE [LARGE SCALE GENOMIC DNA]</scope>
</reference>
<keyword evidence="1" id="KW-1133">Transmembrane helix</keyword>
<dbReference type="AlphaFoldDB" id="A0A1F5KC36"/>
<comment type="caution">
    <text evidence="2">The sequence shown here is derived from an EMBL/GenBank/DDBJ whole genome shotgun (WGS) entry which is preliminary data.</text>
</comment>
<dbReference type="InterPro" id="IPR043993">
    <property type="entry name" value="T4SS_pilin"/>
</dbReference>
<accession>A0A1F5KC36</accession>